<dbReference type="EMBL" id="CAJFCJ010000020">
    <property type="protein sequence ID" value="CAD5124036.1"/>
    <property type="molecule type" value="Genomic_DNA"/>
</dbReference>
<evidence type="ECO:0000313" key="2">
    <source>
        <dbReference type="Proteomes" id="UP000549394"/>
    </source>
</evidence>
<accession>A0A7I8W755</accession>
<reference evidence="1 2" key="1">
    <citation type="submission" date="2020-08" db="EMBL/GenBank/DDBJ databases">
        <authorList>
            <person name="Hejnol A."/>
        </authorList>
    </citation>
    <scope>NUCLEOTIDE SEQUENCE [LARGE SCALE GENOMIC DNA]</scope>
</reference>
<dbReference type="Proteomes" id="UP000549394">
    <property type="component" value="Unassembled WGS sequence"/>
</dbReference>
<proteinExistence type="predicted"/>
<protein>
    <submittedName>
        <fullName evidence="1">DgyrCDS12342</fullName>
    </submittedName>
</protein>
<name>A0A7I8W755_9ANNE</name>
<keyword evidence="2" id="KW-1185">Reference proteome</keyword>
<comment type="caution">
    <text evidence="1">The sequence shown here is derived from an EMBL/GenBank/DDBJ whole genome shotgun (WGS) entry which is preliminary data.</text>
</comment>
<organism evidence="1 2">
    <name type="scientific">Dimorphilus gyrociliatus</name>
    <dbReference type="NCBI Taxonomy" id="2664684"/>
    <lineage>
        <taxon>Eukaryota</taxon>
        <taxon>Metazoa</taxon>
        <taxon>Spiralia</taxon>
        <taxon>Lophotrochozoa</taxon>
        <taxon>Annelida</taxon>
        <taxon>Polychaeta</taxon>
        <taxon>Polychaeta incertae sedis</taxon>
        <taxon>Dinophilidae</taxon>
        <taxon>Dimorphilus</taxon>
    </lineage>
</organism>
<dbReference type="AlphaFoldDB" id="A0A7I8W755"/>
<sequence length="171" mass="19936">MSLMGVENLTSTIAMEKVHSNRTKCIQTCQQARKLLPDLGLTEIDQDENDTEQLTLALTKFEDNLEYLLKEFSIVVCLSTAVHRIEQNRGKLSENTLEKKFEADENLRDIQQLKAKVQSAKTALHCRQKPENTDFQSDVDAPYRKRNIGKYERNHMSRSRIFCCMWRSDYM</sequence>
<gene>
    <name evidence="1" type="ORF">DGYR_LOCUS11638</name>
</gene>
<evidence type="ECO:0000313" key="1">
    <source>
        <dbReference type="EMBL" id="CAD5124036.1"/>
    </source>
</evidence>